<dbReference type="NCBIfam" id="TIGR00697">
    <property type="entry name" value="queuosine precursor transporter"/>
    <property type="match status" value="1"/>
</dbReference>
<feature type="transmembrane region" description="Helical" evidence="1">
    <location>
        <begin position="7"/>
        <end position="25"/>
    </location>
</feature>
<keyword evidence="1" id="KW-0812">Transmembrane</keyword>
<feature type="transmembrane region" description="Helical" evidence="1">
    <location>
        <begin position="74"/>
        <end position="90"/>
    </location>
</feature>
<dbReference type="Proteomes" id="UP000192917">
    <property type="component" value="Unassembled WGS sequence"/>
</dbReference>
<keyword evidence="1" id="KW-1003">Cell membrane</keyword>
<dbReference type="Pfam" id="PF02592">
    <property type="entry name" value="Vut_1"/>
    <property type="match status" value="2"/>
</dbReference>
<keyword evidence="1" id="KW-0472">Membrane</keyword>
<evidence type="ECO:0000313" key="3">
    <source>
        <dbReference type="Proteomes" id="UP000192917"/>
    </source>
</evidence>
<keyword evidence="1" id="KW-0997">Cell inner membrane</keyword>
<dbReference type="RefSeq" id="WP_085120602.1">
    <property type="nucleotide sequence ID" value="NZ_FWZX01000001.1"/>
</dbReference>
<comment type="function">
    <text evidence="1">Involved in the import of queuosine (Q) precursors, required for Q precursor salvage.</text>
</comment>
<organism evidence="2 3">
    <name type="scientific">Tistlia consotensis USBA 355</name>
    <dbReference type="NCBI Taxonomy" id="560819"/>
    <lineage>
        <taxon>Bacteria</taxon>
        <taxon>Pseudomonadati</taxon>
        <taxon>Pseudomonadota</taxon>
        <taxon>Alphaproteobacteria</taxon>
        <taxon>Rhodospirillales</taxon>
        <taxon>Rhodovibrionaceae</taxon>
        <taxon>Tistlia</taxon>
    </lineage>
</organism>
<proteinExistence type="inferred from homology"/>
<dbReference type="GO" id="GO:0005886">
    <property type="term" value="C:plasma membrane"/>
    <property type="evidence" value="ECO:0007669"/>
    <property type="project" value="UniProtKB-SubCell"/>
</dbReference>
<gene>
    <name evidence="2" type="ORF">SAMN05428998_101246</name>
</gene>
<dbReference type="PANTHER" id="PTHR34300:SF1">
    <property type="entry name" value="QUEUOSINE PRECURSOR TRANSPORTER"/>
    <property type="match status" value="1"/>
</dbReference>
<dbReference type="STRING" id="560819.SAMN05428998_101246"/>
<dbReference type="InterPro" id="IPR003744">
    <property type="entry name" value="YhhQ"/>
</dbReference>
<sequence length="190" mass="20561">MSYATRGVLLGVLAMTVVVVASNILVQHPIQLELTVFGIPADHLWTWGALSYPVAFLVTDLCNRSMGPAKARRVVYAGFAVAVLLSAAFAGWRIALASGTAFLLAQLLDVLIFDRLRRMRWWQAPLISSGLASTLDTLVFFSLAFAGTAVPWPTLALGDYAVKLAVAVIMLVPFRALMSFLPRAELAPSR</sequence>
<dbReference type="GO" id="GO:0022857">
    <property type="term" value="F:transmembrane transporter activity"/>
    <property type="evidence" value="ECO:0007669"/>
    <property type="project" value="UniProtKB-UniRule"/>
</dbReference>
<comment type="subcellular location">
    <subcellularLocation>
        <location evidence="1">Cell inner membrane</location>
        <topology evidence="1">Multi-pass membrane protein</topology>
    </subcellularLocation>
</comment>
<evidence type="ECO:0000256" key="1">
    <source>
        <dbReference type="HAMAP-Rule" id="MF_02088"/>
    </source>
</evidence>
<reference evidence="2 3" key="1">
    <citation type="submission" date="2017-04" db="EMBL/GenBank/DDBJ databases">
        <authorList>
            <person name="Afonso C.L."/>
            <person name="Miller P.J."/>
            <person name="Scott M.A."/>
            <person name="Spackman E."/>
            <person name="Goraichik I."/>
            <person name="Dimitrov K.M."/>
            <person name="Suarez D.L."/>
            <person name="Swayne D.E."/>
        </authorList>
    </citation>
    <scope>NUCLEOTIDE SEQUENCE [LARGE SCALE GENOMIC DNA]</scope>
    <source>
        <strain evidence="2 3">USBA 355</strain>
    </source>
</reference>
<dbReference type="EMBL" id="FWZX01000001">
    <property type="protein sequence ID" value="SME89730.1"/>
    <property type="molecule type" value="Genomic_DNA"/>
</dbReference>
<comment type="similarity">
    <text evidence="1">Belongs to the vitamin uptake transporter (VUT/ECF) (TC 2.A.88) family. Q precursor transporter subfamily.</text>
</comment>
<protein>
    <recommendedName>
        <fullName evidence="1">Probable queuosine precursor transporter</fullName>
        <shortName evidence="1">Q precursor transporter</shortName>
    </recommendedName>
</protein>
<keyword evidence="1" id="KW-1133">Transmembrane helix</keyword>
<dbReference type="AlphaFoldDB" id="A0A1Y6B8D8"/>
<accession>A0A1Y6B8D8</accession>
<keyword evidence="3" id="KW-1185">Reference proteome</keyword>
<feature type="transmembrane region" description="Helical" evidence="1">
    <location>
        <begin position="45"/>
        <end position="62"/>
    </location>
</feature>
<evidence type="ECO:0000313" key="2">
    <source>
        <dbReference type="EMBL" id="SME89730.1"/>
    </source>
</evidence>
<dbReference type="PANTHER" id="PTHR34300">
    <property type="entry name" value="QUEUOSINE PRECURSOR TRANSPORTER-RELATED"/>
    <property type="match status" value="1"/>
</dbReference>
<feature type="transmembrane region" description="Helical" evidence="1">
    <location>
        <begin position="126"/>
        <end position="148"/>
    </location>
</feature>
<feature type="transmembrane region" description="Helical" evidence="1">
    <location>
        <begin position="160"/>
        <end position="181"/>
    </location>
</feature>
<keyword evidence="1" id="KW-0813">Transport</keyword>
<dbReference type="HAMAP" id="MF_02088">
    <property type="entry name" value="Q_prec_transport"/>
    <property type="match status" value="1"/>
</dbReference>
<name>A0A1Y6B8D8_9PROT</name>